<dbReference type="RefSeq" id="XP_056552448.1">
    <property type="nucleotide sequence ID" value="XM_056703448.1"/>
</dbReference>
<comment type="caution">
    <text evidence="7">The sequence shown here is derived from an EMBL/GenBank/DDBJ whole genome shotgun (WGS) entry which is preliminary data.</text>
</comment>
<evidence type="ECO:0000313" key="7">
    <source>
        <dbReference type="EMBL" id="KAJ5364822.1"/>
    </source>
</evidence>
<keyword evidence="8" id="KW-1185">Reference proteome</keyword>
<organism evidence="7 8">
    <name type="scientific">Penicillium cataractarum</name>
    <dbReference type="NCBI Taxonomy" id="2100454"/>
    <lineage>
        <taxon>Eukaryota</taxon>
        <taxon>Fungi</taxon>
        <taxon>Dikarya</taxon>
        <taxon>Ascomycota</taxon>
        <taxon>Pezizomycotina</taxon>
        <taxon>Eurotiomycetes</taxon>
        <taxon>Eurotiomycetidae</taxon>
        <taxon>Eurotiales</taxon>
        <taxon>Aspergillaceae</taxon>
        <taxon>Penicillium</taxon>
    </lineage>
</organism>
<keyword evidence="1" id="KW-0805">Transcription regulation</keyword>
<dbReference type="GO" id="GO:0008270">
    <property type="term" value="F:zinc ion binding"/>
    <property type="evidence" value="ECO:0007669"/>
    <property type="project" value="InterPro"/>
</dbReference>
<evidence type="ECO:0000256" key="2">
    <source>
        <dbReference type="ARBA" id="ARBA00023125"/>
    </source>
</evidence>
<dbReference type="Proteomes" id="UP001147782">
    <property type="component" value="Unassembled WGS sequence"/>
</dbReference>
<evidence type="ECO:0000256" key="4">
    <source>
        <dbReference type="ARBA" id="ARBA00023242"/>
    </source>
</evidence>
<dbReference type="OrthoDB" id="424974at2759"/>
<feature type="compositionally biased region" description="Basic and acidic residues" evidence="5">
    <location>
        <begin position="37"/>
        <end position="46"/>
    </location>
</feature>
<dbReference type="Pfam" id="PF04082">
    <property type="entry name" value="Fungal_trans"/>
    <property type="match status" value="1"/>
</dbReference>
<dbReference type="AlphaFoldDB" id="A0A9W9RR08"/>
<evidence type="ECO:0000256" key="1">
    <source>
        <dbReference type="ARBA" id="ARBA00023015"/>
    </source>
</evidence>
<dbReference type="PANTHER" id="PTHR47424">
    <property type="entry name" value="REGULATORY PROTEIN GAL4"/>
    <property type="match status" value="1"/>
</dbReference>
<keyword evidence="4" id="KW-0539">Nucleus</keyword>
<dbReference type="GO" id="GO:0000978">
    <property type="term" value="F:RNA polymerase II cis-regulatory region sequence-specific DNA binding"/>
    <property type="evidence" value="ECO:0007669"/>
    <property type="project" value="TreeGrafter"/>
</dbReference>
<name>A0A9W9RR08_9EURO</name>
<reference evidence="7" key="2">
    <citation type="journal article" date="2023" name="IMA Fungus">
        <title>Comparative genomic study of the Penicillium genus elucidates a diverse pangenome and 15 lateral gene transfer events.</title>
        <authorList>
            <person name="Petersen C."/>
            <person name="Sorensen T."/>
            <person name="Nielsen M.R."/>
            <person name="Sondergaard T.E."/>
            <person name="Sorensen J.L."/>
            <person name="Fitzpatrick D.A."/>
            <person name="Frisvad J.C."/>
            <person name="Nielsen K.L."/>
        </authorList>
    </citation>
    <scope>NUCLEOTIDE SEQUENCE</scope>
    <source>
        <strain evidence="7">IBT 29864</strain>
    </source>
</reference>
<proteinExistence type="predicted"/>
<sequence length="717" mass="80258">MQNRYVQALHQRIKELEDLCLKAGAHVSSSSTPQRRLHGDSTRQEEMTPQGPSVSPSSRRSRLEPTEQNPTPPSSTTRLAPGHILPRTQSGCEDRHTGSVEENTADVYESPLFDEGQDHITGMGQVILSGAGREDRRRSTRFQFYGTSSTASLMRFAYQRMPSRLAGGSHAEAAYNRLQDTSTTYGMDDFSLPPRAFADHLVKLFFEKIFILYPLFHRPAFEAAYQNLWRGEDEPNVPAPTDLQIGIGSRTESEPTSIVFQCALNLIFALGCQFADIAPEEAESVANSFFLRAKHFIGLDFLDINTLGVVQTLLITALYLQSSPYPSRCWHSVGNACRVAFGLGLHKSDILATLTPLESEIRRRTWHGCVIMDMTLSMTYGRPSMTSHLARVPPPDGLEIPGRQGGTREPSLMAFYIEAIKLYDILDMILGDVYNAWRGRIRQDPLPSSTMSLGSLGIVLRIERELVLFKTNVPSFLKWTTGLHSTPSFPDSNMAIARQRNVLHARYIHLQLLLYRPIFTQIYSKRDSSSGPELQNDSSSQSIEMQSTLYSSMFSKCAEACVTAAIDLTLLVRETHQTNCSDAWWYNGFYVSTAAIVLLMSISAPPIMDQSLLDKARDAWKEATSVLESMSSFCRSATNTLQFLQAAYVRAVPTGQHQTVVESDASQMLQPDDQYDHLVNDLTQFPVFDWEEFAENMAPELDDLGFLTGFNFHDSFA</sequence>
<protein>
    <recommendedName>
        <fullName evidence="6">Xylanolytic transcriptional activator regulatory domain-containing protein</fullName>
    </recommendedName>
</protein>
<keyword evidence="2" id="KW-0238">DNA-binding</keyword>
<dbReference type="GO" id="GO:0006351">
    <property type="term" value="P:DNA-templated transcription"/>
    <property type="evidence" value="ECO:0007669"/>
    <property type="project" value="InterPro"/>
</dbReference>
<evidence type="ECO:0000313" key="8">
    <source>
        <dbReference type="Proteomes" id="UP001147782"/>
    </source>
</evidence>
<evidence type="ECO:0000256" key="3">
    <source>
        <dbReference type="ARBA" id="ARBA00023163"/>
    </source>
</evidence>
<feature type="domain" description="Xylanolytic transcriptional activator regulatory" evidence="6">
    <location>
        <begin position="329"/>
        <end position="401"/>
    </location>
</feature>
<gene>
    <name evidence="7" type="ORF">N7496_010535</name>
</gene>
<accession>A0A9W9RR08</accession>
<dbReference type="GO" id="GO:0000981">
    <property type="term" value="F:DNA-binding transcription factor activity, RNA polymerase II-specific"/>
    <property type="evidence" value="ECO:0007669"/>
    <property type="project" value="TreeGrafter"/>
</dbReference>
<dbReference type="CDD" id="cd12148">
    <property type="entry name" value="fungal_TF_MHR"/>
    <property type="match status" value="1"/>
</dbReference>
<dbReference type="PANTHER" id="PTHR47424:SF3">
    <property type="entry name" value="REGULATORY PROTEIN GAL4"/>
    <property type="match status" value="1"/>
</dbReference>
<dbReference type="EMBL" id="JAPZBS010000008">
    <property type="protein sequence ID" value="KAJ5364822.1"/>
    <property type="molecule type" value="Genomic_DNA"/>
</dbReference>
<feature type="region of interest" description="Disordered" evidence="5">
    <location>
        <begin position="25"/>
        <end position="97"/>
    </location>
</feature>
<dbReference type="InterPro" id="IPR007219">
    <property type="entry name" value="XnlR_reg_dom"/>
</dbReference>
<reference evidence="7" key="1">
    <citation type="submission" date="2022-11" db="EMBL/GenBank/DDBJ databases">
        <authorList>
            <person name="Petersen C."/>
        </authorList>
    </citation>
    <scope>NUCLEOTIDE SEQUENCE</scope>
    <source>
        <strain evidence="7">IBT 29864</strain>
    </source>
</reference>
<dbReference type="InterPro" id="IPR051127">
    <property type="entry name" value="Fungal_SecMet_Regulators"/>
</dbReference>
<dbReference type="GeneID" id="81442627"/>
<dbReference type="GO" id="GO:0000435">
    <property type="term" value="P:positive regulation of transcription from RNA polymerase II promoter by galactose"/>
    <property type="evidence" value="ECO:0007669"/>
    <property type="project" value="TreeGrafter"/>
</dbReference>
<feature type="compositionally biased region" description="Polar residues" evidence="5">
    <location>
        <begin position="66"/>
        <end position="78"/>
    </location>
</feature>
<dbReference type="GO" id="GO:0005634">
    <property type="term" value="C:nucleus"/>
    <property type="evidence" value="ECO:0007669"/>
    <property type="project" value="TreeGrafter"/>
</dbReference>
<evidence type="ECO:0000259" key="6">
    <source>
        <dbReference type="SMART" id="SM00906"/>
    </source>
</evidence>
<evidence type="ECO:0000256" key="5">
    <source>
        <dbReference type="SAM" id="MobiDB-lite"/>
    </source>
</evidence>
<keyword evidence="3" id="KW-0804">Transcription</keyword>
<dbReference type="SMART" id="SM00906">
    <property type="entry name" value="Fungal_trans"/>
    <property type="match status" value="1"/>
</dbReference>